<name>A0A420YDU2_9PEZI</name>
<feature type="signal peptide" evidence="1">
    <location>
        <begin position="1"/>
        <end position="22"/>
    </location>
</feature>
<evidence type="ECO:0000256" key="1">
    <source>
        <dbReference type="SAM" id="SignalP"/>
    </source>
</evidence>
<protein>
    <submittedName>
        <fullName evidence="2">Uncharacterized protein</fullName>
    </submittedName>
</protein>
<keyword evidence="3" id="KW-1185">Reference proteome</keyword>
<feature type="chain" id="PRO_5019407546" evidence="1">
    <location>
        <begin position="23"/>
        <end position="198"/>
    </location>
</feature>
<comment type="caution">
    <text evidence="2">The sequence shown here is derived from an EMBL/GenBank/DDBJ whole genome shotgun (WGS) entry which is preliminary data.</text>
</comment>
<organism evidence="2 3">
    <name type="scientific">Coniochaeta pulveracea</name>
    <dbReference type="NCBI Taxonomy" id="177199"/>
    <lineage>
        <taxon>Eukaryota</taxon>
        <taxon>Fungi</taxon>
        <taxon>Dikarya</taxon>
        <taxon>Ascomycota</taxon>
        <taxon>Pezizomycotina</taxon>
        <taxon>Sordariomycetes</taxon>
        <taxon>Sordariomycetidae</taxon>
        <taxon>Coniochaetales</taxon>
        <taxon>Coniochaetaceae</taxon>
        <taxon>Coniochaeta</taxon>
    </lineage>
</organism>
<evidence type="ECO:0000313" key="3">
    <source>
        <dbReference type="Proteomes" id="UP000275385"/>
    </source>
</evidence>
<gene>
    <name evidence="2" type="ORF">DL546_005017</name>
</gene>
<accession>A0A420YDU2</accession>
<sequence length="198" mass="21838">MKWSTLAVSLFTSLIIAAPVEPTPKHDLYTLRVSSRYEKSLDGAYLNLRGSQVGVYSRSSNPSNPSTLLTFYPVPVSNSPSTVELHLYPESPSQQVLAFTGERSGGVLDLSVVQPIAAPTSDWRSFGLVANPRNPDEPENLVTYSGGEGQWVAFPGQDGWSVNWRSADAITIEKRSYMLIDVVYEPVMVIQDRSQEEN</sequence>
<dbReference type="EMBL" id="QVQW01000016">
    <property type="protein sequence ID" value="RKU46089.1"/>
    <property type="molecule type" value="Genomic_DNA"/>
</dbReference>
<evidence type="ECO:0000313" key="2">
    <source>
        <dbReference type="EMBL" id="RKU46089.1"/>
    </source>
</evidence>
<reference evidence="2 3" key="1">
    <citation type="submission" date="2018-08" db="EMBL/GenBank/DDBJ databases">
        <title>Draft genome of the lignicolous fungus Coniochaeta pulveracea.</title>
        <authorList>
            <person name="Borstlap C.J."/>
            <person name="De Witt R.N."/>
            <person name="Botha A."/>
            <person name="Volschenk H."/>
        </authorList>
    </citation>
    <scope>NUCLEOTIDE SEQUENCE [LARGE SCALE GENOMIC DNA]</scope>
    <source>
        <strain evidence="2 3">CAB683</strain>
    </source>
</reference>
<dbReference type="OrthoDB" id="5199481at2759"/>
<dbReference type="Proteomes" id="UP000275385">
    <property type="component" value="Unassembled WGS sequence"/>
</dbReference>
<dbReference type="AlphaFoldDB" id="A0A420YDU2"/>
<keyword evidence="1" id="KW-0732">Signal</keyword>
<proteinExistence type="predicted"/>